<reference evidence="3" key="1">
    <citation type="submission" date="2015-03" db="EMBL/GenBank/DDBJ databases">
        <authorList>
            <person name="Ferrari E."/>
            <person name="Walter M.C."/>
            <person name="Huptas C."/>
            <person name="Scherer S."/>
            <person name="Mueller-Herbst S."/>
        </authorList>
    </citation>
    <scope>NUCLEOTIDE SEQUENCE [LARGE SCALE GENOMIC DNA]</scope>
    <source>
        <strain evidence="3">LWP01</strain>
    </source>
</reference>
<feature type="signal peptide" evidence="1">
    <location>
        <begin position="1"/>
        <end position="21"/>
    </location>
</feature>
<keyword evidence="3" id="KW-1185">Reference proteome</keyword>
<protein>
    <recommendedName>
        <fullName evidence="4">Lipoprotein</fullName>
    </recommendedName>
</protein>
<name>A0A1S7FQQ7_9LIST</name>
<feature type="chain" id="PRO_5012142279" description="Lipoprotein" evidence="1">
    <location>
        <begin position="22"/>
        <end position="165"/>
    </location>
</feature>
<dbReference type="PROSITE" id="PS51257">
    <property type="entry name" value="PROKAR_LIPOPROTEIN"/>
    <property type="match status" value="1"/>
</dbReference>
<evidence type="ECO:0000256" key="1">
    <source>
        <dbReference type="SAM" id="SignalP"/>
    </source>
</evidence>
<dbReference type="Proteomes" id="UP000223060">
    <property type="component" value="Chromosome"/>
</dbReference>
<evidence type="ECO:0008006" key="4">
    <source>
        <dbReference type="Google" id="ProtNLM"/>
    </source>
</evidence>
<proteinExistence type="predicted"/>
<accession>A0A1S7FQQ7</accession>
<organism evidence="2 3">
    <name type="scientific">Listeria weihenstephanensis</name>
    <dbReference type="NCBI Taxonomy" id="1006155"/>
    <lineage>
        <taxon>Bacteria</taxon>
        <taxon>Bacillati</taxon>
        <taxon>Bacillota</taxon>
        <taxon>Bacilli</taxon>
        <taxon>Bacillales</taxon>
        <taxon>Listeriaceae</taxon>
        <taxon>Listeria</taxon>
    </lineage>
</organism>
<evidence type="ECO:0000313" key="2">
    <source>
        <dbReference type="EMBL" id="AQY49791.1"/>
    </source>
</evidence>
<evidence type="ECO:0000313" key="3">
    <source>
        <dbReference type="Proteomes" id="UP000223060"/>
    </source>
</evidence>
<keyword evidence="1" id="KW-0732">Signal</keyword>
<dbReference type="AlphaFoldDB" id="A0A1S7FQQ7"/>
<dbReference type="EMBL" id="CP011102">
    <property type="protein sequence ID" value="AQY49791.1"/>
    <property type="molecule type" value="Genomic_DNA"/>
</dbReference>
<dbReference type="KEGG" id="lwi:UE46_01090"/>
<dbReference type="RefSeq" id="WP_118907346.1">
    <property type="nucleotide sequence ID" value="NZ_CP011102.1"/>
</dbReference>
<gene>
    <name evidence="2" type="ORF">UE46_01090</name>
</gene>
<sequence length="165" mass="18518">MKKIAIIILSVFLLTGCGSMSSVENQIEQTTPKITLKSSPSTKIKPSRTDFSWNGAQTKAYFPAPQGFLNGKKLVQTNNTDKVQITIQPKVRTGIINTTHLMAITLEMVPKSGEDFLPIDVKELESGTWQYNVPADVGKYMYILKESYDDDGYYVTYYFGLEITE</sequence>